<dbReference type="Pfam" id="PF05826">
    <property type="entry name" value="Phospholip_A2_2"/>
    <property type="match status" value="1"/>
</dbReference>
<evidence type="ECO:0000256" key="5">
    <source>
        <dbReference type="ARBA" id="ARBA00022525"/>
    </source>
</evidence>
<dbReference type="InterPro" id="IPR016090">
    <property type="entry name" value="PLA2-like_dom"/>
</dbReference>
<dbReference type="InterPro" id="IPR033113">
    <property type="entry name" value="PLA2_histidine"/>
</dbReference>
<evidence type="ECO:0000256" key="11">
    <source>
        <dbReference type="ARBA" id="ARBA00023157"/>
    </source>
</evidence>
<evidence type="ECO:0000256" key="10">
    <source>
        <dbReference type="ARBA" id="ARBA00023098"/>
    </source>
</evidence>
<keyword evidence="5" id="KW-0964">Secreted</keyword>
<dbReference type="RefSeq" id="XP_022818848.1">
    <property type="nucleotide sequence ID" value="XM_022963080.1"/>
</dbReference>
<dbReference type="GO" id="GO:0004623">
    <property type="term" value="F:phospholipase A2 activity"/>
    <property type="evidence" value="ECO:0007669"/>
    <property type="project" value="UniProtKB-EC"/>
</dbReference>
<comment type="subcellular location">
    <subcellularLocation>
        <location evidence="2">Secreted</location>
    </subcellularLocation>
</comment>
<keyword evidence="13" id="KW-0732">Signal</keyword>
<reference evidence="16" key="1">
    <citation type="submission" date="2025-08" db="UniProtKB">
        <authorList>
            <consortium name="RefSeq"/>
        </authorList>
    </citation>
    <scope>IDENTIFICATION</scope>
    <source>
        <strain evidence="16">Ishihara</strain>
        <tissue evidence="16">Whole body</tissue>
    </source>
</reference>
<evidence type="ECO:0000256" key="8">
    <source>
        <dbReference type="ARBA" id="ARBA00022837"/>
    </source>
</evidence>
<feature type="domain" description="Phospholipase A2-like central" evidence="14">
    <location>
        <begin position="264"/>
        <end position="358"/>
    </location>
</feature>
<dbReference type="EC" id="3.1.1.4" evidence="3"/>
<protein>
    <recommendedName>
        <fullName evidence="4">Phospholipase A2</fullName>
        <ecNumber evidence="3">3.1.1.4</ecNumber>
    </recommendedName>
    <alternativeName>
        <fullName evidence="12">Phosphatidylcholine 2-acylhydrolase</fullName>
    </alternativeName>
</protein>
<evidence type="ECO:0000259" key="14">
    <source>
        <dbReference type="Pfam" id="PF05826"/>
    </source>
</evidence>
<keyword evidence="15" id="KW-1185">Reference proteome</keyword>
<dbReference type="CDD" id="cd04704">
    <property type="entry name" value="PLA2_bee_venom_like"/>
    <property type="match status" value="1"/>
</dbReference>
<dbReference type="Gene3D" id="1.20.90.10">
    <property type="entry name" value="Phospholipase A2 domain"/>
    <property type="match status" value="1"/>
</dbReference>
<dbReference type="GO" id="GO:0006644">
    <property type="term" value="P:phospholipid metabolic process"/>
    <property type="evidence" value="ECO:0007669"/>
    <property type="project" value="InterPro"/>
</dbReference>
<evidence type="ECO:0000256" key="6">
    <source>
        <dbReference type="ARBA" id="ARBA00022723"/>
    </source>
</evidence>
<sequence>MELKSPKAKKKSSIDKIISWGRMFKTPLLILFLLGTTNCERESEVNELDSNFKIQSFAGSHVRHRHGNDTDRNKISEIKYLRRHLNKDIANFVMTDFLIDGEVENRVHYNGVTAKETYVGSDGLGLKLRQLTDGRHLVQVIYNQDGQIQDCEFISQGKSARNFLKTLRKELKLALDEEIYRIANKQQQNIEDEKFYRHFRNVTFRIIKDGHHLPPNISKWFDYDNLKMECLKRHEELQYMMENRNKAGESSLSRSRRSFRENFIVPGTKWCGAGHIAAKYGELGLDAKEDRCCRAHDHCRLNIGMFRRRFGYFNYRPYTISHCRCDRRFRACLKLADTSVSNMVGKLFFNVVQTKCFILKPVKMCTQRSWWGKCLRRGYTKQAFLRDNLPY</sequence>
<dbReference type="PROSITE" id="PS00118">
    <property type="entry name" value="PA2_HIS"/>
    <property type="match status" value="1"/>
</dbReference>
<evidence type="ECO:0000256" key="13">
    <source>
        <dbReference type="SAM" id="SignalP"/>
    </source>
</evidence>
<evidence type="ECO:0000256" key="12">
    <source>
        <dbReference type="ARBA" id="ARBA00029903"/>
    </source>
</evidence>
<dbReference type="AlphaFoldDB" id="A0A9J7IL70"/>
<dbReference type="InterPro" id="IPR036444">
    <property type="entry name" value="PLipase_A2_dom_sf"/>
</dbReference>
<evidence type="ECO:0000256" key="4">
    <source>
        <dbReference type="ARBA" id="ARBA00021721"/>
    </source>
</evidence>
<dbReference type="Proteomes" id="UP000301870">
    <property type="component" value="Chromosome 13"/>
</dbReference>
<dbReference type="FunFam" id="1.20.90.10:FF:000002">
    <property type="entry name" value="Phospholipase A2 group III"/>
    <property type="match status" value="1"/>
</dbReference>
<keyword evidence="8" id="KW-0106">Calcium</keyword>
<dbReference type="GeneID" id="111351264"/>
<dbReference type="GO" id="GO:0005576">
    <property type="term" value="C:extracellular region"/>
    <property type="evidence" value="ECO:0007669"/>
    <property type="project" value="UniProtKB-SubCell"/>
</dbReference>
<keyword evidence="7" id="KW-0378">Hydrolase</keyword>
<gene>
    <name evidence="16" type="primary">LOC111351264</name>
</gene>
<keyword evidence="6" id="KW-0479">Metal-binding</keyword>
<keyword evidence="9" id="KW-0442">Lipid degradation</keyword>
<proteinExistence type="predicted"/>
<evidence type="ECO:0000256" key="1">
    <source>
        <dbReference type="ARBA" id="ARBA00001913"/>
    </source>
</evidence>
<feature type="signal peptide" evidence="13">
    <location>
        <begin position="1"/>
        <end position="39"/>
    </location>
</feature>
<evidence type="ECO:0000256" key="7">
    <source>
        <dbReference type="ARBA" id="ARBA00022801"/>
    </source>
</evidence>
<dbReference type="SUPFAM" id="SSF48619">
    <property type="entry name" value="Phospholipase A2, PLA2"/>
    <property type="match status" value="1"/>
</dbReference>
<accession>A0A9J7IL70</accession>
<evidence type="ECO:0000256" key="2">
    <source>
        <dbReference type="ARBA" id="ARBA00004613"/>
    </source>
</evidence>
<evidence type="ECO:0000256" key="3">
    <source>
        <dbReference type="ARBA" id="ARBA00013278"/>
    </source>
</evidence>
<dbReference type="GO" id="GO:0046872">
    <property type="term" value="F:metal ion binding"/>
    <property type="evidence" value="ECO:0007669"/>
    <property type="project" value="UniProtKB-KW"/>
</dbReference>
<comment type="cofactor">
    <cofactor evidence="1">
        <name>Ca(2+)</name>
        <dbReference type="ChEBI" id="CHEBI:29108"/>
    </cofactor>
</comment>
<organism evidence="15 16">
    <name type="scientific">Spodoptera litura</name>
    <name type="common">Asian cotton leafworm</name>
    <dbReference type="NCBI Taxonomy" id="69820"/>
    <lineage>
        <taxon>Eukaryota</taxon>
        <taxon>Metazoa</taxon>
        <taxon>Ecdysozoa</taxon>
        <taxon>Arthropoda</taxon>
        <taxon>Hexapoda</taxon>
        <taxon>Insecta</taxon>
        <taxon>Pterygota</taxon>
        <taxon>Neoptera</taxon>
        <taxon>Endopterygota</taxon>
        <taxon>Lepidoptera</taxon>
        <taxon>Glossata</taxon>
        <taxon>Ditrysia</taxon>
        <taxon>Noctuoidea</taxon>
        <taxon>Noctuidae</taxon>
        <taxon>Amphipyrinae</taxon>
        <taxon>Spodoptera</taxon>
    </lineage>
</organism>
<dbReference type="GO" id="GO:0050482">
    <property type="term" value="P:arachidonate secretion"/>
    <property type="evidence" value="ECO:0007669"/>
    <property type="project" value="InterPro"/>
</dbReference>
<evidence type="ECO:0000313" key="16">
    <source>
        <dbReference type="RefSeq" id="XP_022818848.1"/>
    </source>
</evidence>
<dbReference type="GO" id="GO:0016042">
    <property type="term" value="P:lipid catabolic process"/>
    <property type="evidence" value="ECO:0007669"/>
    <property type="project" value="UniProtKB-KW"/>
</dbReference>
<name>A0A9J7IL70_SPOLT</name>
<evidence type="ECO:0000256" key="9">
    <source>
        <dbReference type="ARBA" id="ARBA00022963"/>
    </source>
</evidence>
<feature type="chain" id="PRO_5039900627" description="Phospholipase A2" evidence="13">
    <location>
        <begin position="40"/>
        <end position="391"/>
    </location>
</feature>
<keyword evidence="10" id="KW-0443">Lipid metabolism</keyword>
<evidence type="ECO:0000313" key="15">
    <source>
        <dbReference type="Proteomes" id="UP000301870"/>
    </source>
</evidence>
<dbReference type="PANTHER" id="PTHR12253">
    <property type="entry name" value="RH14732P"/>
    <property type="match status" value="1"/>
</dbReference>
<keyword evidence="11" id="KW-1015">Disulfide bond</keyword>